<dbReference type="Pfam" id="PF15615">
    <property type="entry name" value="TerB_C"/>
    <property type="match status" value="1"/>
</dbReference>
<dbReference type="Pfam" id="PF13208">
    <property type="entry name" value="TerB_N"/>
    <property type="match status" value="1"/>
</dbReference>
<dbReference type="Gene3D" id="1.10.3680.10">
    <property type="entry name" value="TerB-like"/>
    <property type="match status" value="1"/>
</dbReference>
<gene>
    <name evidence="5" type="ORF">HBF26_19280</name>
</gene>
<feature type="compositionally biased region" description="Pro residues" evidence="1">
    <location>
        <begin position="10"/>
        <end position="27"/>
    </location>
</feature>
<dbReference type="InterPro" id="IPR029024">
    <property type="entry name" value="TerB-like"/>
</dbReference>
<organism evidence="5 6">
    <name type="scientific">Luteibacter jiangsuensis</name>
    <dbReference type="NCBI Taxonomy" id="637577"/>
    <lineage>
        <taxon>Bacteria</taxon>
        <taxon>Pseudomonadati</taxon>
        <taxon>Pseudomonadota</taxon>
        <taxon>Gammaproteobacteria</taxon>
        <taxon>Lysobacterales</taxon>
        <taxon>Rhodanobacteraceae</taxon>
        <taxon>Luteibacter</taxon>
    </lineage>
</organism>
<evidence type="ECO:0000313" key="6">
    <source>
        <dbReference type="Proteomes" id="UP001429601"/>
    </source>
</evidence>
<proteinExistence type="predicted"/>
<feature type="domain" description="TerB-C" evidence="4">
    <location>
        <begin position="601"/>
        <end position="733"/>
    </location>
</feature>
<dbReference type="CDD" id="cd07176">
    <property type="entry name" value="terB"/>
    <property type="match status" value="1"/>
</dbReference>
<evidence type="ECO:0000313" key="5">
    <source>
        <dbReference type="EMBL" id="NID07030.1"/>
    </source>
</evidence>
<evidence type="ECO:0008006" key="7">
    <source>
        <dbReference type="Google" id="ProtNLM"/>
    </source>
</evidence>
<accession>A0ABX0Q8Z7</accession>
<dbReference type="InterPro" id="IPR007791">
    <property type="entry name" value="DjlA_N"/>
</dbReference>
<dbReference type="EMBL" id="JAAQQR010000016">
    <property type="protein sequence ID" value="NID07030.1"/>
    <property type="molecule type" value="Genomic_DNA"/>
</dbReference>
<sequence length="735" mass="80804">MSTSRVAPPAGVPPLPPDPPVPLPPPAVTRSVDDELVRHVVEAPEHVEILPSKLPPAPVSAQRPRWIGFHEVVSLADITLTGGGFYFGRSTTSSIGVDACVIDTRQPVATKGDITQGPEEYWPNYAQLTPHQRRGYFTWLSSGRSQPECSIGFVFLYFYGLERRVIVDGEKMPGARAEWPDIAEEIRRLLSIYGDCSPSFRRCASNLLEWIELSNASKKLYAISPPHFPPAYEVPIYLRLALGQAAVDRVPVPAELALAWVRHSPTIRLRTPATRCPVEFESLFTLRYHEVFGAGLSLPRNKTKLKFVYRPANYGVQTANLTLSFGDVPDVTVLTGPNRKLQELVDQCTDELSGYSRVIGRNPEASNTLDGLIHLPRVLWPEAARQRVQELASRIDGYGNTMTLEDFLDALGGTTQNITREKLSNVAELLGEHGLGLEPDVTAGARVPSAKSPVVVFRVPPDIRHQEDPGRYHVSQLTLQLASAVARADGVFSDDEAAHLNREIAAWAHLSPHDIARLHAHLEWLRRVPVTLTSLKAKLEPLPTSTREALAASMATLTQADGNVSPDELIFLEKVYKALGVDAKRVFTDVHTSAPGTPARPTASKPGFALDHERVAALQRDTDRVSALLADIFKEDSDADPVLPMLPAEEDEDPTQATEGLWDLDEDHSSLARLLLTRPQWARSELEDAASDLGLMLDGALERINEACLDVHDIPLVEGDDPLEVSVEIMEIIEA</sequence>
<evidence type="ECO:0000256" key="1">
    <source>
        <dbReference type="SAM" id="MobiDB-lite"/>
    </source>
</evidence>
<comment type="caution">
    <text evidence="5">The sequence shown here is derived from an EMBL/GenBank/DDBJ whole genome shotgun (WGS) entry which is preliminary data.</text>
</comment>
<dbReference type="InterPro" id="IPR028932">
    <property type="entry name" value="TerB-C"/>
</dbReference>
<reference evidence="5 6" key="1">
    <citation type="journal article" date="2011" name="Curr. Microbiol.">
        <title>Luteibacter jiangsuensis sp. nov.: a methamidophos-degrading bacterium isolated from a methamidophos-manufacturing factory.</title>
        <authorList>
            <person name="Wang L."/>
            <person name="Wang G.L."/>
            <person name="Li S.P."/>
            <person name="Jiang J.D."/>
        </authorList>
    </citation>
    <scope>NUCLEOTIDE SEQUENCE [LARGE SCALE GENOMIC DNA]</scope>
    <source>
        <strain evidence="5 6">CGMCC 1.10133</strain>
    </source>
</reference>
<dbReference type="Pfam" id="PF05099">
    <property type="entry name" value="TerB"/>
    <property type="match status" value="1"/>
</dbReference>
<evidence type="ECO:0000259" key="3">
    <source>
        <dbReference type="Pfam" id="PF13208"/>
    </source>
</evidence>
<feature type="domain" description="Co-chaperone DjlA N-terminal" evidence="2">
    <location>
        <begin position="481"/>
        <end position="584"/>
    </location>
</feature>
<dbReference type="Proteomes" id="UP001429601">
    <property type="component" value="Unassembled WGS sequence"/>
</dbReference>
<feature type="domain" description="TerB N-terminal" evidence="3">
    <location>
        <begin position="73"/>
        <end position="273"/>
    </location>
</feature>
<keyword evidence="6" id="KW-1185">Reference proteome</keyword>
<evidence type="ECO:0000259" key="4">
    <source>
        <dbReference type="Pfam" id="PF15615"/>
    </source>
</evidence>
<feature type="region of interest" description="Disordered" evidence="1">
    <location>
        <begin position="1"/>
        <end position="29"/>
    </location>
</feature>
<evidence type="ECO:0000259" key="2">
    <source>
        <dbReference type="Pfam" id="PF05099"/>
    </source>
</evidence>
<name>A0ABX0Q8Z7_9GAMM</name>
<protein>
    <recommendedName>
        <fullName evidence="7">Tellurite resistance protein TerB</fullName>
    </recommendedName>
</protein>
<dbReference type="SUPFAM" id="SSF158682">
    <property type="entry name" value="TerB-like"/>
    <property type="match status" value="1"/>
</dbReference>
<dbReference type="InterPro" id="IPR025266">
    <property type="entry name" value="TerB_N"/>
</dbReference>